<keyword evidence="5" id="KW-0863">Zinc-finger</keyword>
<reference evidence="9" key="1">
    <citation type="journal article" date="2021" name="Mol. Ecol. Resour.">
        <title>Apolygus lucorum genome provides insights into omnivorousness and mesophyll feeding.</title>
        <authorList>
            <person name="Liu Y."/>
            <person name="Liu H."/>
            <person name="Wang H."/>
            <person name="Huang T."/>
            <person name="Liu B."/>
            <person name="Yang B."/>
            <person name="Yin L."/>
            <person name="Li B."/>
            <person name="Zhang Y."/>
            <person name="Zhang S."/>
            <person name="Jiang F."/>
            <person name="Zhang X."/>
            <person name="Ren Y."/>
            <person name="Wang B."/>
            <person name="Wang S."/>
            <person name="Lu Y."/>
            <person name="Wu K."/>
            <person name="Fan W."/>
            <person name="Wang G."/>
        </authorList>
    </citation>
    <scope>NUCLEOTIDE SEQUENCE</scope>
    <source>
        <strain evidence="9">12Hb</strain>
    </source>
</reference>
<evidence type="ECO:0000256" key="8">
    <source>
        <dbReference type="ARBA" id="ARBA00023242"/>
    </source>
</evidence>
<evidence type="ECO:0000256" key="5">
    <source>
        <dbReference type="ARBA" id="ARBA00022771"/>
    </source>
</evidence>
<comment type="caution">
    <text evidence="9">The sequence shown here is derived from an EMBL/GenBank/DDBJ whole genome shotgun (WGS) entry which is preliminary data.</text>
</comment>
<organism evidence="9 10">
    <name type="scientific">Apolygus lucorum</name>
    <name type="common">Small green plant bug</name>
    <name type="synonym">Lygocoris lucorum</name>
    <dbReference type="NCBI Taxonomy" id="248454"/>
    <lineage>
        <taxon>Eukaryota</taxon>
        <taxon>Metazoa</taxon>
        <taxon>Ecdysozoa</taxon>
        <taxon>Arthropoda</taxon>
        <taxon>Hexapoda</taxon>
        <taxon>Insecta</taxon>
        <taxon>Pterygota</taxon>
        <taxon>Neoptera</taxon>
        <taxon>Paraneoptera</taxon>
        <taxon>Hemiptera</taxon>
        <taxon>Heteroptera</taxon>
        <taxon>Panheteroptera</taxon>
        <taxon>Cimicomorpha</taxon>
        <taxon>Miridae</taxon>
        <taxon>Mirini</taxon>
        <taxon>Apolygus</taxon>
    </lineage>
</organism>
<dbReference type="PROSITE" id="PS51805">
    <property type="entry name" value="EPHD"/>
    <property type="match status" value="1"/>
</dbReference>
<dbReference type="Pfam" id="PF26054">
    <property type="entry name" value="PHD_G2E3"/>
    <property type="match status" value="1"/>
</dbReference>
<proteinExistence type="predicted"/>
<evidence type="ECO:0000313" key="9">
    <source>
        <dbReference type="EMBL" id="KAF6205183.1"/>
    </source>
</evidence>
<dbReference type="Pfam" id="PF13771">
    <property type="entry name" value="zf-HC5HC2H"/>
    <property type="match status" value="1"/>
</dbReference>
<evidence type="ECO:0000256" key="1">
    <source>
        <dbReference type="ARBA" id="ARBA00004123"/>
    </source>
</evidence>
<dbReference type="SUPFAM" id="SSF57903">
    <property type="entry name" value="FYVE/PHD zinc finger"/>
    <property type="match status" value="1"/>
</dbReference>
<evidence type="ECO:0000256" key="6">
    <source>
        <dbReference type="ARBA" id="ARBA00022786"/>
    </source>
</evidence>
<comment type="subcellular location">
    <subcellularLocation>
        <location evidence="1">Nucleus</location>
    </subcellularLocation>
</comment>
<evidence type="ECO:0000256" key="2">
    <source>
        <dbReference type="ARBA" id="ARBA00004906"/>
    </source>
</evidence>
<keyword evidence="4" id="KW-0479">Metal-binding</keyword>
<evidence type="ECO:0000256" key="7">
    <source>
        <dbReference type="ARBA" id="ARBA00022833"/>
    </source>
</evidence>
<dbReference type="OrthoDB" id="512616at2759"/>
<dbReference type="Proteomes" id="UP000466442">
    <property type="component" value="Linkage Group LG9"/>
</dbReference>
<protein>
    <submittedName>
        <fullName evidence="9">Uncharacterized protein</fullName>
    </submittedName>
</protein>
<evidence type="ECO:0000256" key="4">
    <source>
        <dbReference type="ARBA" id="ARBA00022723"/>
    </source>
</evidence>
<keyword evidence="3" id="KW-0808">Transferase</keyword>
<dbReference type="PANTHER" id="PTHR12420">
    <property type="entry name" value="PHD FINGER PROTEIN"/>
    <property type="match status" value="1"/>
</dbReference>
<name>A0A6A4JMN9_APOLU</name>
<evidence type="ECO:0000313" key="10">
    <source>
        <dbReference type="Proteomes" id="UP000466442"/>
    </source>
</evidence>
<keyword evidence="8" id="KW-0539">Nucleus</keyword>
<dbReference type="PANTHER" id="PTHR12420:SF42">
    <property type="entry name" value="G2_M PHASE-SPECIFIC E3 UBIQUITIN-PROTEIN LIGASE"/>
    <property type="match status" value="1"/>
</dbReference>
<dbReference type="AlphaFoldDB" id="A0A6A4JMN9"/>
<comment type="pathway">
    <text evidence="2">Protein modification; protein ubiquitination.</text>
</comment>
<dbReference type="InterPro" id="IPR034732">
    <property type="entry name" value="EPHD"/>
</dbReference>
<dbReference type="InterPro" id="IPR051188">
    <property type="entry name" value="PHD-type_Zinc_Finger"/>
</dbReference>
<dbReference type="InterPro" id="IPR059102">
    <property type="entry name" value="PHD_PHF7/G2E3-like"/>
</dbReference>
<dbReference type="EMBL" id="WIXP02000009">
    <property type="protein sequence ID" value="KAF6205183.1"/>
    <property type="molecule type" value="Genomic_DNA"/>
</dbReference>
<dbReference type="CDD" id="cd15669">
    <property type="entry name" value="ePHD_PHF7_G2E3_like"/>
    <property type="match status" value="1"/>
</dbReference>
<dbReference type="GO" id="GO:0005634">
    <property type="term" value="C:nucleus"/>
    <property type="evidence" value="ECO:0007669"/>
    <property type="project" value="TreeGrafter"/>
</dbReference>
<sequence>MVYKRLKEFPPKKTCNFCMSRRSDELELGEIAHLNDTGIYCHYFCLLLSNEVLQRGKDNQGILGFLPVDIKKEVQRGKKLKCTYCKRGGATIQCSKKSCYKKFHLPCGLKRNSLHQFFGHFKSFCSSHRPGQLIPPEVADTERNCVLCQDPLQKALPHFWPECCRPSVLIHRRCLQRMALEHGYSFKCPLCNDTARFLDQCKNLGIYIPEQDSSWEREAGAYLDLLDRRVTCELGSSCLCDNGTSFSRAGTKWKLERCSLCGSSGIHLACSTEWMPGSKYSMLWSCETCSGTRNPPVEAHGSKPSSDEEMEIVDVETIDEDFRFPLEPSKPKPRETEHSGNRRQPYVLLERCEPYVLLERCDPYILLERCRPYVVSERRENMHFLRSQVPIVIDDSDDEIVSISSTEDDVTPHRPRPSLHRVNMPRPIIEPSVLANNQMYPRVPSRQGMQYSVPIFEDLVRI</sequence>
<dbReference type="InterPro" id="IPR042013">
    <property type="entry name" value="PHF7/G2E3_ePHD"/>
</dbReference>
<evidence type="ECO:0000256" key="3">
    <source>
        <dbReference type="ARBA" id="ARBA00022679"/>
    </source>
</evidence>
<dbReference type="InterPro" id="IPR011011">
    <property type="entry name" value="Znf_FYVE_PHD"/>
</dbReference>
<dbReference type="InterPro" id="IPR013083">
    <property type="entry name" value="Znf_RING/FYVE/PHD"/>
</dbReference>
<keyword evidence="6" id="KW-0833">Ubl conjugation pathway</keyword>
<accession>A0A6A4JMN9</accession>
<keyword evidence="10" id="KW-1185">Reference proteome</keyword>
<keyword evidence="7" id="KW-0862">Zinc</keyword>
<dbReference type="Gene3D" id="3.30.40.10">
    <property type="entry name" value="Zinc/RING finger domain, C3HC4 (zinc finger)"/>
    <property type="match status" value="2"/>
</dbReference>
<gene>
    <name evidence="9" type="ORF">GE061_019350</name>
</gene>